<protein>
    <recommendedName>
        <fullName evidence="4">Secreted protein</fullName>
    </recommendedName>
</protein>
<keyword evidence="1" id="KW-0732">Signal</keyword>
<evidence type="ECO:0000313" key="2">
    <source>
        <dbReference type="EMBL" id="HIU65735.1"/>
    </source>
</evidence>
<feature type="signal peptide" evidence="1">
    <location>
        <begin position="1"/>
        <end position="21"/>
    </location>
</feature>
<feature type="chain" id="PRO_5039587031" description="Secreted protein" evidence="1">
    <location>
        <begin position="22"/>
        <end position="106"/>
    </location>
</feature>
<reference evidence="2" key="2">
    <citation type="journal article" date="2021" name="PeerJ">
        <title>Extensive microbial diversity within the chicken gut microbiome revealed by metagenomics and culture.</title>
        <authorList>
            <person name="Gilroy R."/>
            <person name="Ravi A."/>
            <person name="Getino M."/>
            <person name="Pursley I."/>
            <person name="Horton D.L."/>
            <person name="Alikhan N.F."/>
            <person name="Baker D."/>
            <person name="Gharbi K."/>
            <person name="Hall N."/>
            <person name="Watson M."/>
            <person name="Adriaenssens E.M."/>
            <person name="Foster-Nyarko E."/>
            <person name="Jarju S."/>
            <person name="Secka A."/>
            <person name="Antonio M."/>
            <person name="Oren A."/>
            <person name="Chaudhuri R.R."/>
            <person name="La Ragione R."/>
            <person name="Hildebrand F."/>
            <person name="Pallen M.J."/>
        </authorList>
    </citation>
    <scope>NUCLEOTIDE SEQUENCE</scope>
    <source>
        <strain evidence="2">CHK136-897</strain>
    </source>
</reference>
<accession>A0A9D1SMU1</accession>
<dbReference type="AlphaFoldDB" id="A0A9D1SMU1"/>
<sequence>MIKRIVLSLFLVVTSVYSANAYQLLSSKELGKDDARNQTVVVKCTTDTGKTSNQTCTLRRYAKCSGTGDNKKCSGWQAWQDLRTPSKKYSDWRSAASACCRAKGLR</sequence>
<comment type="caution">
    <text evidence="2">The sequence shown here is derived from an EMBL/GenBank/DDBJ whole genome shotgun (WGS) entry which is preliminary data.</text>
</comment>
<dbReference type="EMBL" id="DVNO01000033">
    <property type="protein sequence ID" value="HIU65735.1"/>
    <property type="molecule type" value="Genomic_DNA"/>
</dbReference>
<proteinExistence type="predicted"/>
<gene>
    <name evidence="2" type="ORF">IAC63_03820</name>
</gene>
<reference evidence="2" key="1">
    <citation type="submission" date="2020-10" db="EMBL/GenBank/DDBJ databases">
        <authorList>
            <person name="Gilroy R."/>
        </authorList>
    </citation>
    <scope>NUCLEOTIDE SEQUENCE</scope>
    <source>
        <strain evidence="2">CHK136-897</strain>
    </source>
</reference>
<name>A0A9D1SMU1_9PROT</name>
<evidence type="ECO:0000313" key="3">
    <source>
        <dbReference type="Proteomes" id="UP000824142"/>
    </source>
</evidence>
<dbReference type="Proteomes" id="UP000824142">
    <property type="component" value="Unassembled WGS sequence"/>
</dbReference>
<evidence type="ECO:0008006" key="4">
    <source>
        <dbReference type="Google" id="ProtNLM"/>
    </source>
</evidence>
<evidence type="ECO:0000256" key="1">
    <source>
        <dbReference type="SAM" id="SignalP"/>
    </source>
</evidence>
<organism evidence="2 3">
    <name type="scientific">Candidatus Enterousia avicola</name>
    <dbReference type="NCBI Taxonomy" id="2840787"/>
    <lineage>
        <taxon>Bacteria</taxon>
        <taxon>Pseudomonadati</taxon>
        <taxon>Pseudomonadota</taxon>
        <taxon>Alphaproteobacteria</taxon>
        <taxon>Candidatus Enterousia</taxon>
    </lineage>
</organism>